<comment type="caution">
    <text evidence="1">The sequence shown here is derived from an EMBL/GenBank/DDBJ whole genome shotgun (WGS) entry which is preliminary data.</text>
</comment>
<protein>
    <submittedName>
        <fullName evidence="1">Uncharacterized protein</fullName>
    </submittedName>
</protein>
<proteinExistence type="predicted"/>
<evidence type="ECO:0000313" key="2">
    <source>
        <dbReference type="Proteomes" id="UP001272097"/>
    </source>
</evidence>
<dbReference type="Proteomes" id="UP001272097">
    <property type="component" value="Unassembled WGS sequence"/>
</dbReference>
<dbReference type="RefSeq" id="WP_320214905.1">
    <property type="nucleotide sequence ID" value="NZ_JAVIIS010000019.1"/>
</dbReference>
<sequence length="69" mass="7587">MADEGLIGQIGKAVGPVRKNRRLTTSGLDLPSKTHESFVNPSWKSPMAAGLMHVAEAPERFWDLPKTRT</sequence>
<evidence type="ECO:0000313" key="1">
    <source>
        <dbReference type="EMBL" id="MDX8440963.1"/>
    </source>
</evidence>
<organism evidence="1 2">
    <name type="scientific">Mesorhizobium australafricanum</name>
    <dbReference type="NCBI Taxonomy" id="3072311"/>
    <lineage>
        <taxon>Bacteria</taxon>
        <taxon>Pseudomonadati</taxon>
        <taxon>Pseudomonadota</taxon>
        <taxon>Alphaproteobacteria</taxon>
        <taxon>Hyphomicrobiales</taxon>
        <taxon>Phyllobacteriaceae</taxon>
        <taxon>Mesorhizobium</taxon>
    </lineage>
</organism>
<name>A0ABU4X0E2_9HYPH</name>
<accession>A0ABU4X0E2</accession>
<gene>
    <name evidence="1" type="ORF">RFM51_15315</name>
</gene>
<dbReference type="EMBL" id="JAVIIS010000019">
    <property type="protein sequence ID" value="MDX8440963.1"/>
    <property type="molecule type" value="Genomic_DNA"/>
</dbReference>
<reference evidence="1 2" key="1">
    <citation type="submission" date="2023-08" db="EMBL/GenBank/DDBJ databases">
        <title>Implementing the SeqCode for naming new Mesorhizobium species isolated from Vachellia karroo root nodules.</title>
        <authorList>
            <person name="Van Lill M."/>
        </authorList>
    </citation>
    <scope>NUCLEOTIDE SEQUENCE [LARGE SCALE GENOMIC DNA]</scope>
    <source>
        <strain evidence="1 2">VK3E</strain>
    </source>
</reference>
<keyword evidence="2" id="KW-1185">Reference proteome</keyword>